<organism evidence="2">
    <name type="scientific">bioreactor metagenome</name>
    <dbReference type="NCBI Taxonomy" id="1076179"/>
    <lineage>
        <taxon>unclassified sequences</taxon>
        <taxon>metagenomes</taxon>
        <taxon>ecological metagenomes</taxon>
    </lineage>
</organism>
<protein>
    <submittedName>
        <fullName evidence="2">Uncharacterized protein</fullName>
    </submittedName>
</protein>
<accession>A0A645GV71</accession>
<dbReference type="AlphaFoldDB" id="A0A645GV71"/>
<dbReference type="EMBL" id="VSSQ01081165">
    <property type="protein sequence ID" value="MPN30156.1"/>
    <property type="molecule type" value="Genomic_DNA"/>
</dbReference>
<comment type="caution">
    <text evidence="2">The sequence shown here is derived from an EMBL/GenBank/DDBJ whole genome shotgun (WGS) entry which is preliminary data.</text>
</comment>
<evidence type="ECO:0000313" key="2">
    <source>
        <dbReference type="EMBL" id="MPN30156.1"/>
    </source>
</evidence>
<evidence type="ECO:0000256" key="1">
    <source>
        <dbReference type="SAM" id="MobiDB-lite"/>
    </source>
</evidence>
<feature type="compositionally biased region" description="Basic and acidic residues" evidence="1">
    <location>
        <begin position="1"/>
        <end position="17"/>
    </location>
</feature>
<sequence length="69" mass="7473">MEERVDIIRPALERGDGHAAPYEGAQQPERQRGFAAPGIGSRNQKARNGVTCRIHLSPGIPGDSRNGRP</sequence>
<proteinExistence type="predicted"/>
<name>A0A645GV71_9ZZZZ</name>
<feature type="region of interest" description="Disordered" evidence="1">
    <location>
        <begin position="1"/>
        <end position="47"/>
    </location>
</feature>
<gene>
    <name evidence="2" type="ORF">SDC9_177614</name>
</gene>
<reference evidence="2" key="1">
    <citation type="submission" date="2019-08" db="EMBL/GenBank/DDBJ databases">
        <authorList>
            <person name="Kucharzyk K."/>
            <person name="Murdoch R.W."/>
            <person name="Higgins S."/>
            <person name="Loffler F."/>
        </authorList>
    </citation>
    <scope>NUCLEOTIDE SEQUENCE</scope>
</reference>